<protein>
    <submittedName>
        <fullName evidence="1">Uncharacterized protein</fullName>
    </submittedName>
</protein>
<evidence type="ECO:0000313" key="2">
    <source>
        <dbReference type="Proteomes" id="UP000325577"/>
    </source>
</evidence>
<name>A0A5J4ZHG2_9ASTE</name>
<keyword evidence="2" id="KW-1185">Reference proteome</keyword>
<sequence>MCVTMSHPSQGVLIQNMPQGENGWDMCTFEIGGAWQFLRIESLYVVFETWSGIRENANLRLPSSEYSKAELS</sequence>
<accession>A0A5J4ZHG2</accession>
<dbReference type="AlphaFoldDB" id="A0A5J4ZHG2"/>
<reference evidence="1 2" key="1">
    <citation type="submission" date="2019-09" db="EMBL/GenBank/DDBJ databases">
        <title>A chromosome-level genome assembly of the Chinese tupelo Nyssa sinensis.</title>
        <authorList>
            <person name="Yang X."/>
            <person name="Kang M."/>
            <person name="Yang Y."/>
            <person name="Xiong H."/>
            <person name="Wang M."/>
            <person name="Zhang Z."/>
            <person name="Wang Z."/>
            <person name="Wu H."/>
            <person name="Ma T."/>
            <person name="Liu J."/>
            <person name="Xi Z."/>
        </authorList>
    </citation>
    <scope>NUCLEOTIDE SEQUENCE [LARGE SCALE GENOMIC DNA]</scope>
    <source>
        <strain evidence="1">J267</strain>
        <tissue evidence="1">Leaf</tissue>
    </source>
</reference>
<gene>
    <name evidence="1" type="ORF">F0562_015607</name>
</gene>
<dbReference type="EMBL" id="CM018050">
    <property type="protein sequence ID" value="KAA8518133.1"/>
    <property type="molecule type" value="Genomic_DNA"/>
</dbReference>
<proteinExistence type="predicted"/>
<evidence type="ECO:0000313" key="1">
    <source>
        <dbReference type="EMBL" id="KAA8518133.1"/>
    </source>
</evidence>
<dbReference type="Proteomes" id="UP000325577">
    <property type="component" value="Linkage Group LG7"/>
</dbReference>
<organism evidence="1 2">
    <name type="scientific">Nyssa sinensis</name>
    <dbReference type="NCBI Taxonomy" id="561372"/>
    <lineage>
        <taxon>Eukaryota</taxon>
        <taxon>Viridiplantae</taxon>
        <taxon>Streptophyta</taxon>
        <taxon>Embryophyta</taxon>
        <taxon>Tracheophyta</taxon>
        <taxon>Spermatophyta</taxon>
        <taxon>Magnoliopsida</taxon>
        <taxon>eudicotyledons</taxon>
        <taxon>Gunneridae</taxon>
        <taxon>Pentapetalae</taxon>
        <taxon>asterids</taxon>
        <taxon>Cornales</taxon>
        <taxon>Nyssaceae</taxon>
        <taxon>Nyssa</taxon>
    </lineage>
</organism>